<name>A0A9P6D7L4_9AGAR</name>
<protein>
    <submittedName>
        <fullName evidence="2">Uncharacterized protein</fullName>
    </submittedName>
</protein>
<feature type="region of interest" description="Disordered" evidence="1">
    <location>
        <begin position="54"/>
        <end position="90"/>
    </location>
</feature>
<evidence type="ECO:0000313" key="2">
    <source>
        <dbReference type="EMBL" id="KAF9485798.1"/>
    </source>
</evidence>
<sequence>MQHVNTSRKDHPFGFGDFFLIARSFCRSKFLMSLRYCTLLAFADYWISKRLSLEPHQQGSHSKRRSTRTTGTSQKDPKILIVSSRVPEKV</sequence>
<dbReference type="EMBL" id="MU155133">
    <property type="protein sequence ID" value="KAF9485798.1"/>
    <property type="molecule type" value="Genomic_DNA"/>
</dbReference>
<dbReference type="AlphaFoldDB" id="A0A9P6D7L4"/>
<keyword evidence="3" id="KW-1185">Reference proteome</keyword>
<gene>
    <name evidence="2" type="ORF">BDN70DRAFT_459027</name>
</gene>
<comment type="caution">
    <text evidence="2">The sequence shown here is derived from an EMBL/GenBank/DDBJ whole genome shotgun (WGS) entry which is preliminary data.</text>
</comment>
<evidence type="ECO:0000256" key="1">
    <source>
        <dbReference type="SAM" id="MobiDB-lite"/>
    </source>
</evidence>
<organism evidence="2 3">
    <name type="scientific">Pholiota conissans</name>
    <dbReference type="NCBI Taxonomy" id="109636"/>
    <lineage>
        <taxon>Eukaryota</taxon>
        <taxon>Fungi</taxon>
        <taxon>Dikarya</taxon>
        <taxon>Basidiomycota</taxon>
        <taxon>Agaricomycotina</taxon>
        <taxon>Agaricomycetes</taxon>
        <taxon>Agaricomycetidae</taxon>
        <taxon>Agaricales</taxon>
        <taxon>Agaricineae</taxon>
        <taxon>Strophariaceae</taxon>
        <taxon>Pholiota</taxon>
    </lineage>
</organism>
<reference evidence="2" key="1">
    <citation type="submission" date="2020-11" db="EMBL/GenBank/DDBJ databases">
        <authorList>
            <consortium name="DOE Joint Genome Institute"/>
            <person name="Ahrendt S."/>
            <person name="Riley R."/>
            <person name="Andreopoulos W."/>
            <person name="Labutti K."/>
            <person name="Pangilinan J."/>
            <person name="Ruiz-Duenas F.J."/>
            <person name="Barrasa J.M."/>
            <person name="Sanchez-Garcia M."/>
            <person name="Camarero S."/>
            <person name="Miyauchi S."/>
            <person name="Serrano A."/>
            <person name="Linde D."/>
            <person name="Babiker R."/>
            <person name="Drula E."/>
            <person name="Ayuso-Fernandez I."/>
            <person name="Pacheco R."/>
            <person name="Padilla G."/>
            <person name="Ferreira P."/>
            <person name="Barriuso J."/>
            <person name="Kellner H."/>
            <person name="Castanera R."/>
            <person name="Alfaro M."/>
            <person name="Ramirez L."/>
            <person name="Pisabarro A.G."/>
            <person name="Kuo A."/>
            <person name="Tritt A."/>
            <person name="Lipzen A."/>
            <person name="He G."/>
            <person name="Yan M."/>
            <person name="Ng V."/>
            <person name="Cullen D."/>
            <person name="Martin F."/>
            <person name="Rosso M.-N."/>
            <person name="Henrissat B."/>
            <person name="Hibbett D."/>
            <person name="Martinez A.T."/>
            <person name="Grigoriev I.V."/>
        </authorList>
    </citation>
    <scope>NUCLEOTIDE SEQUENCE</scope>
    <source>
        <strain evidence="2">CIRM-BRFM 674</strain>
    </source>
</reference>
<accession>A0A9P6D7L4</accession>
<dbReference type="Proteomes" id="UP000807469">
    <property type="component" value="Unassembled WGS sequence"/>
</dbReference>
<evidence type="ECO:0000313" key="3">
    <source>
        <dbReference type="Proteomes" id="UP000807469"/>
    </source>
</evidence>
<proteinExistence type="predicted"/>